<dbReference type="AlphaFoldDB" id="X0ZU61"/>
<dbReference type="EMBL" id="BART01000535">
    <property type="protein sequence ID" value="GAG73350.1"/>
    <property type="molecule type" value="Genomic_DNA"/>
</dbReference>
<evidence type="ECO:0008006" key="2">
    <source>
        <dbReference type="Google" id="ProtNLM"/>
    </source>
</evidence>
<comment type="caution">
    <text evidence="1">The sequence shown here is derived from an EMBL/GenBank/DDBJ whole genome shotgun (WGS) entry which is preliminary data.</text>
</comment>
<sequence>MTTLYIFLDESGNYDFSKKGTEYLCYTAVTTFNPNQKSLIIPLNKLKYELISGCLDIEFYHASEDRQVVRNEVFNILSKFNNFDADSILIEKRKTNPILRSIEKIYPKIYECLLRYIYNRYKKYGIDNLIIIIDSVPIKKKREVCKKALKDNLKKLFGKEIKYKVLHHTSKSNYYLQIAD</sequence>
<dbReference type="InterPro" id="IPR024524">
    <property type="entry name" value="DUF3800"/>
</dbReference>
<organism evidence="1">
    <name type="scientific">marine sediment metagenome</name>
    <dbReference type="NCBI Taxonomy" id="412755"/>
    <lineage>
        <taxon>unclassified sequences</taxon>
        <taxon>metagenomes</taxon>
        <taxon>ecological metagenomes</taxon>
    </lineage>
</organism>
<reference evidence="1" key="1">
    <citation type="journal article" date="2014" name="Front. Microbiol.">
        <title>High frequency of phylogenetically diverse reductive dehalogenase-homologous genes in deep subseafloor sedimentary metagenomes.</title>
        <authorList>
            <person name="Kawai M."/>
            <person name="Futagami T."/>
            <person name="Toyoda A."/>
            <person name="Takaki Y."/>
            <person name="Nishi S."/>
            <person name="Hori S."/>
            <person name="Arai W."/>
            <person name="Tsubouchi T."/>
            <person name="Morono Y."/>
            <person name="Uchiyama I."/>
            <person name="Ito T."/>
            <person name="Fujiyama A."/>
            <person name="Inagaki F."/>
            <person name="Takami H."/>
        </authorList>
    </citation>
    <scope>NUCLEOTIDE SEQUENCE</scope>
    <source>
        <strain evidence="1">Expedition CK06-06</strain>
    </source>
</reference>
<name>X0ZU61_9ZZZZ</name>
<accession>X0ZU61</accession>
<dbReference type="Pfam" id="PF12686">
    <property type="entry name" value="DUF3800"/>
    <property type="match status" value="1"/>
</dbReference>
<evidence type="ECO:0000313" key="1">
    <source>
        <dbReference type="EMBL" id="GAG73350.1"/>
    </source>
</evidence>
<feature type="non-terminal residue" evidence="1">
    <location>
        <position position="180"/>
    </location>
</feature>
<gene>
    <name evidence="1" type="ORF">S01H4_02457</name>
</gene>
<protein>
    <recommendedName>
        <fullName evidence="2">DUF3800 domain-containing protein</fullName>
    </recommendedName>
</protein>
<proteinExistence type="predicted"/>